<dbReference type="SMART" id="SM00356">
    <property type="entry name" value="ZnF_C3H1"/>
    <property type="match status" value="3"/>
</dbReference>
<organism evidence="14 15">
    <name type="scientific">Sinocyclocheilus anshuiensis</name>
    <dbReference type="NCBI Taxonomy" id="1608454"/>
    <lineage>
        <taxon>Eukaryota</taxon>
        <taxon>Metazoa</taxon>
        <taxon>Chordata</taxon>
        <taxon>Craniata</taxon>
        <taxon>Vertebrata</taxon>
        <taxon>Euteleostomi</taxon>
        <taxon>Actinopterygii</taxon>
        <taxon>Neopterygii</taxon>
        <taxon>Teleostei</taxon>
        <taxon>Ostariophysi</taxon>
        <taxon>Cypriniformes</taxon>
        <taxon>Cyprinidae</taxon>
        <taxon>Cyprininae</taxon>
        <taxon>Sinocyclocheilus</taxon>
    </lineage>
</organism>
<feature type="domain" description="C3H1-type" evidence="13">
    <location>
        <begin position="148"/>
        <end position="175"/>
    </location>
</feature>
<dbReference type="UniPathway" id="UPA00143"/>
<reference evidence="14" key="1">
    <citation type="submission" date="2025-08" db="UniProtKB">
        <authorList>
            <consortium name="Ensembl"/>
        </authorList>
    </citation>
    <scope>IDENTIFICATION</scope>
</reference>
<feature type="domain" description="RING-type" evidence="12">
    <location>
        <begin position="328"/>
        <end position="382"/>
    </location>
</feature>
<keyword evidence="9 10" id="KW-0862">Zinc</keyword>
<feature type="domain" description="C3H1-type" evidence="13">
    <location>
        <begin position="411"/>
        <end position="439"/>
    </location>
</feature>
<feature type="compositionally biased region" description="Low complexity" evidence="11">
    <location>
        <begin position="272"/>
        <end position="281"/>
    </location>
</feature>
<evidence type="ECO:0000256" key="2">
    <source>
        <dbReference type="ARBA" id="ARBA00004906"/>
    </source>
</evidence>
<evidence type="ECO:0000256" key="6">
    <source>
        <dbReference type="ARBA" id="ARBA00022737"/>
    </source>
</evidence>
<feature type="zinc finger region" description="C3H1-type" evidence="10">
    <location>
        <begin position="411"/>
        <end position="439"/>
    </location>
</feature>
<dbReference type="CDD" id="cd16732">
    <property type="entry name" value="RING-HC_MKRN4"/>
    <property type="match status" value="1"/>
</dbReference>
<dbReference type="Pfam" id="PF13639">
    <property type="entry name" value="zf-RING_2"/>
    <property type="match status" value="1"/>
</dbReference>
<evidence type="ECO:0000256" key="9">
    <source>
        <dbReference type="ARBA" id="ARBA00022833"/>
    </source>
</evidence>
<evidence type="ECO:0000256" key="1">
    <source>
        <dbReference type="ARBA" id="ARBA00000900"/>
    </source>
</evidence>
<dbReference type="Gene3D" id="3.30.40.10">
    <property type="entry name" value="Zinc/RING finger domain, C3HC4 (zinc finger)"/>
    <property type="match status" value="1"/>
</dbReference>
<dbReference type="InterPro" id="IPR001841">
    <property type="entry name" value="Znf_RING"/>
</dbReference>
<evidence type="ECO:0000256" key="5">
    <source>
        <dbReference type="ARBA" id="ARBA00022723"/>
    </source>
</evidence>
<name>A0A671LLG7_9TELE</name>
<dbReference type="PROSITE" id="PS00518">
    <property type="entry name" value="ZF_RING_1"/>
    <property type="match status" value="1"/>
</dbReference>
<reference evidence="14" key="2">
    <citation type="submission" date="2025-09" db="UniProtKB">
        <authorList>
            <consortium name="Ensembl"/>
        </authorList>
    </citation>
    <scope>IDENTIFICATION</scope>
</reference>
<evidence type="ECO:0000256" key="11">
    <source>
        <dbReference type="SAM" id="MobiDB-lite"/>
    </source>
</evidence>
<keyword evidence="15" id="KW-1185">Reference proteome</keyword>
<dbReference type="Proteomes" id="UP000472260">
    <property type="component" value="Unassembled WGS sequence"/>
</dbReference>
<keyword evidence="7 10" id="KW-0863">Zinc-finger</keyword>
<accession>A0A671LLG7</accession>
<dbReference type="InterPro" id="IPR036855">
    <property type="entry name" value="Znf_CCCH_sf"/>
</dbReference>
<dbReference type="Ensembl" id="ENSSANT00000021445.1">
    <property type="protein sequence ID" value="ENSSANP00000020110.1"/>
    <property type="gene ID" value="ENSSANG00000010501.1"/>
</dbReference>
<dbReference type="Pfam" id="PF00642">
    <property type="entry name" value="zf-CCCH"/>
    <property type="match status" value="1"/>
</dbReference>
<dbReference type="GO" id="GO:0008270">
    <property type="term" value="F:zinc ion binding"/>
    <property type="evidence" value="ECO:0007669"/>
    <property type="project" value="UniProtKB-KW"/>
</dbReference>
<keyword evidence="4" id="KW-0808">Transferase</keyword>
<feature type="region of interest" description="Disordered" evidence="11">
    <location>
        <begin position="28"/>
        <end position="49"/>
    </location>
</feature>
<feature type="region of interest" description="Disordered" evidence="11">
    <location>
        <begin position="248"/>
        <end position="282"/>
    </location>
</feature>
<dbReference type="PANTHER" id="PTHR11224">
    <property type="entry name" value="MAKORIN-RELATED"/>
    <property type="match status" value="1"/>
</dbReference>
<sequence length="491" mass="54970">MPPCQSHVQMGRPRPTIIKVCMPLAIHQTKRDKRKMERDAQLSKGPGDSSAVCRKVTGVPGWSARVLRDVGLQHFTLSHQLFNPFTYSNNCIKSSSLEDLKMDRYRTPCRQSRKGSSNVEREVCRQFINGSCRYGPSCYYLHEFPALPSFQVRCRYFQKGGCWFGDRCRYLHVPQAGEGSSESSRRGSAPVVFPSALAGRRGSEPSLLPPQGAYSLTRRGSEPLVTSMSVLQQNFERLTTGIAEEEEEFGVVEDRPSQQDATRPLQQIGATDSSSSDNYSSAAFVPGAAPAEVQKVTGSPERPDQGGAAVSMELQHSGAFDQSKDVACGICMDKISEKSTSQERRYGILPNCNHAFCISCIVTWRKTKDFQEDVIKGCPQCRVKSSFYIPSKHWVCDGEEKASLIAAFKERSSKLKCTFFMRHGCCPFKSECIYSHDMPPNLTHRRRRSAPRDTAEMLEDLGIDGIQLWSYIFALTLLDEDDDDLLDFLDD</sequence>
<dbReference type="SMART" id="SM00184">
    <property type="entry name" value="RING"/>
    <property type="match status" value="1"/>
</dbReference>
<evidence type="ECO:0000256" key="10">
    <source>
        <dbReference type="PROSITE-ProRule" id="PRU00723"/>
    </source>
</evidence>
<evidence type="ECO:0000313" key="15">
    <source>
        <dbReference type="Proteomes" id="UP000472260"/>
    </source>
</evidence>
<dbReference type="Pfam" id="PF18044">
    <property type="entry name" value="zf-CCCH_4"/>
    <property type="match status" value="1"/>
</dbReference>
<evidence type="ECO:0000259" key="12">
    <source>
        <dbReference type="PROSITE" id="PS50089"/>
    </source>
</evidence>
<feature type="domain" description="C3H1-type" evidence="13">
    <location>
        <begin position="118"/>
        <end position="145"/>
    </location>
</feature>
<proteinExistence type="predicted"/>
<evidence type="ECO:0000256" key="8">
    <source>
        <dbReference type="ARBA" id="ARBA00022786"/>
    </source>
</evidence>
<dbReference type="InterPro" id="IPR041367">
    <property type="entry name" value="Znf-CCCH_4"/>
</dbReference>
<evidence type="ECO:0000259" key="13">
    <source>
        <dbReference type="PROSITE" id="PS50103"/>
    </source>
</evidence>
<dbReference type="GO" id="GO:0000209">
    <property type="term" value="P:protein polyubiquitination"/>
    <property type="evidence" value="ECO:0007669"/>
    <property type="project" value="InterPro"/>
</dbReference>
<evidence type="ECO:0000313" key="14">
    <source>
        <dbReference type="Ensembl" id="ENSSANP00000020110.1"/>
    </source>
</evidence>
<evidence type="ECO:0000256" key="3">
    <source>
        <dbReference type="ARBA" id="ARBA00012483"/>
    </source>
</evidence>
<feature type="zinc finger region" description="C3H1-type" evidence="10">
    <location>
        <begin position="118"/>
        <end position="145"/>
    </location>
</feature>
<dbReference type="InterPro" id="IPR045072">
    <property type="entry name" value="MKRN-like"/>
</dbReference>
<protein>
    <recommendedName>
        <fullName evidence="3">RING-type E3 ubiquitin transferase</fullName>
        <ecNumber evidence="3">2.3.2.27</ecNumber>
    </recommendedName>
</protein>
<keyword evidence="8" id="KW-0833">Ubl conjugation pathway</keyword>
<dbReference type="SUPFAM" id="SSF57850">
    <property type="entry name" value="RING/U-box"/>
    <property type="match status" value="1"/>
</dbReference>
<dbReference type="GO" id="GO:0061630">
    <property type="term" value="F:ubiquitin protein ligase activity"/>
    <property type="evidence" value="ECO:0007669"/>
    <property type="project" value="UniProtKB-EC"/>
</dbReference>
<evidence type="ECO:0000256" key="4">
    <source>
        <dbReference type="ARBA" id="ARBA00022679"/>
    </source>
</evidence>
<dbReference type="PROSITE" id="PS50089">
    <property type="entry name" value="ZF_RING_2"/>
    <property type="match status" value="1"/>
</dbReference>
<comment type="catalytic activity">
    <reaction evidence="1">
        <text>S-ubiquitinyl-[E2 ubiquitin-conjugating enzyme]-L-cysteine + [acceptor protein]-L-lysine = [E2 ubiquitin-conjugating enzyme]-L-cysteine + N(6)-ubiquitinyl-[acceptor protein]-L-lysine.</text>
        <dbReference type="EC" id="2.3.2.27"/>
    </reaction>
</comment>
<dbReference type="InterPro" id="IPR017907">
    <property type="entry name" value="Znf_RING_CS"/>
</dbReference>
<dbReference type="InterPro" id="IPR013083">
    <property type="entry name" value="Znf_RING/FYVE/PHD"/>
</dbReference>
<dbReference type="InterPro" id="IPR000571">
    <property type="entry name" value="Znf_CCCH"/>
</dbReference>
<keyword evidence="5 10" id="KW-0479">Metal-binding</keyword>
<feature type="compositionally biased region" description="Polar residues" evidence="11">
    <location>
        <begin position="258"/>
        <end position="271"/>
    </location>
</feature>
<feature type="zinc finger region" description="C3H1-type" evidence="10">
    <location>
        <begin position="148"/>
        <end position="175"/>
    </location>
</feature>
<keyword evidence="6" id="KW-0677">Repeat</keyword>
<dbReference type="PROSITE" id="PS50103">
    <property type="entry name" value="ZF_C3H1"/>
    <property type="match status" value="3"/>
</dbReference>
<comment type="pathway">
    <text evidence="2">Protein modification; protein ubiquitination.</text>
</comment>
<dbReference type="FunFam" id="3.30.40.10:FF:000117">
    <property type="entry name" value="Probable E3 ubiquitin-protein ligase makorin-1"/>
    <property type="match status" value="1"/>
</dbReference>
<gene>
    <name evidence="14" type="primary">LOC107668099</name>
</gene>
<dbReference type="AlphaFoldDB" id="A0A671LLG7"/>
<dbReference type="SUPFAM" id="SSF90229">
    <property type="entry name" value="CCCH zinc finger"/>
    <property type="match status" value="2"/>
</dbReference>
<evidence type="ECO:0000256" key="7">
    <source>
        <dbReference type="ARBA" id="ARBA00022771"/>
    </source>
</evidence>
<dbReference type="Gene3D" id="4.10.1000.10">
    <property type="entry name" value="Zinc finger, CCCH-type"/>
    <property type="match status" value="1"/>
</dbReference>
<dbReference type="PANTHER" id="PTHR11224:SF39">
    <property type="entry name" value="RING-TYPE E3 UBIQUITIN TRANSFERASE"/>
    <property type="match status" value="1"/>
</dbReference>
<dbReference type="EC" id="2.3.2.27" evidence="3"/>